<dbReference type="EMBL" id="JBDJPC010000004">
    <property type="protein sequence ID" value="KAL1506190.1"/>
    <property type="molecule type" value="Genomic_DNA"/>
</dbReference>
<evidence type="ECO:0000259" key="1">
    <source>
        <dbReference type="Pfam" id="PF00248"/>
    </source>
</evidence>
<protein>
    <recommendedName>
        <fullName evidence="1">NADP-dependent oxidoreductase domain-containing protein</fullName>
    </recommendedName>
</protein>
<feature type="domain" description="NADP-dependent oxidoreductase" evidence="1">
    <location>
        <begin position="36"/>
        <end position="311"/>
    </location>
</feature>
<name>A0ABD1EYS8_HYPHA</name>
<dbReference type="InterPro" id="IPR036812">
    <property type="entry name" value="NAD(P)_OxRdtase_dom_sf"/>
</dbReference>
<dbReference type="Proteomes" id="UP001566132">
    <property type="component" value="Unassembled WGS sequence"/>
</dbReference>
<dbReference type="SUPFAM" id="SSF51430">
    <property type="entry name" value="NAD(P)-linked oxidoreductase"/>
    <property type="match status" value="1"/>
</dbReference>
<sequence>MSGILPATFVPGFHDEEQVRQMVYNDLGKTGLKVSKISFGTGVFCYAYNDVNVEKCRATLIRALKHGINYIDTAPYYGQGEAEEVLGKILEGIPRKAYYIATKVGRYAKEWENQFNFSAEKTKQSINESLKRLKLEYVDVLQIHDIEFASSIDLILNETIPAVQEIVKSGKARFMGVTGYPVRTLVECIQKSVIKFDTVLSYARLTMFDDTLNQFLPIFKKHNLGIINAAVNSLGLLTNLGEREWHVGTPHIKEVCGQARKLCLQNNVELGKLAVWHSLQQPGPDTTLIGIDSVEVVNYNLEVLHNGLTTHEKVLYEDVLEIFKNNLKEKHWENHEVKKYWDYIKSLS</sequence>
<gene>
    <name evidence="2" type="ORF">ABEB36_005596</name>
</gene>
<dbReference type="Pfam" id="PF00248">
    <property type="entry name" value="Aldo_ket_red"/>
    <property type="match status" value="1"/>
</dbReference>
<dbReference type="PRINTS" id="PR00069">
    <property type="entry name" value="ALDKETRDTASE"/>
</dbReference>
<evidence type="ECO:0000313" key="2">
    <source>
        <dbReference type="EMBL" id="KAL1506190.1"/>
    </source>
</evidence>
<dbReference type="AlphaFoldDB" id="A0ABD1EYS8"/>
<dbReference type="InterPro" id="IPR023210">
    <property type="entry name" value="NADP_OxRdtase_dom"/>
</dbReference>
<accession>A0ABD1EYS8</accession>
<dbReference type="Gene3D" id="3.20.20.100">
    <property type="entry name" value="NADP-dependent oxidoreductase domain"/>
    <property type="match status" value="1"/>
</dbReference>
<reference evidence="2 3" key="1">
    <citation type="submission" date="2024-05" db="EMBL/GenBank/DDBJ databases">
        <title>Genetic variation in Jamaican populations of the coffee berry borer (Hypothenemus hampei).</title>
        <authorList>
            <person name="Errbii M."/>
            <person name="Myrie A."/>
        </authorList>
    </citation>
    <scope>NUCLEOTIDE SEQUENCE [LARGE SCALE GENOMIC DNA]</scope>
    <source>
        <strain evidence="2">JA-Hopewell-2020-01-JO</strain>
        <tissue evidence="2">Whole body</tissue>
    </source>
</reference>
<dbReference type="FunFam" id="3.20.20.100:FF:000011">
    <property type="entry name" value="Aldo/keto reductase"/>
    <property type="match status" value="1"/>
</dbReference>
<dbReference type="InterPro" id="IPR020471">
    <property type="entry name" value="AKR"/>
</dbReference>
<dbReference type="PANTHER" id="PTHR42686">
    <property type="entry name" value="GH17980P-RELATED"/>
    <property type="match status" value="1"/>
</dbReference>
<keyword evidence="3" id="KW-1185">Reference proteome</keyword>
<organism evidence="2 3">
    <name type="scientific">Hypothenemus hampei</name>
    <name type="common">Coffee berry borer</name>
    <dbReference type="NCBI Taxonomy" id="57062"/>
    <lineage>
        <taxon>Eukaryota</taxon>
        <taxon>Metazoa</taxon>
        <taxon>Ecdysozoa</taxon>
        <taxon>Arthropoda</taxon>
        <taxon>Hexapoda</taxon>
        <taxon>Insecta</taxon>
        <taxon>Pterygota</taxon>
        <taxon>Neoptera</taxon>
        <taxon>Endopterygota</taxon>
        <taxon>Coleoptera</taxon>
        <taxon>Polyphaga</taxon>
        <taxon>Cucujiformia</taxon>
        <taxon>Curculionidae</taxon>
        <taxon>Scolytinae</taxon>
        <taxon>Hypothenemus</taxon>
    </lineage>
</organism>
<evidence type="ECO:0000313" key="3">
    <source>
        <dbReference type="Proteomes" id="UP001566132"/>
    </source>
</evidence>
<proteinExistence type="predicted"/>
<comment type="caution">
    <text evidence="2">The sequence shown here is derived from an EMBL/GenBank/DDBJ whole genome shotgun (WGS) entry which is preliminary data.</text>
</comment>
<dbReference type="CDD" id="cd19163">
    <property type="entry name" value="AKR_galDH"/>
    <property type="match status" value="1"/>
</dbReference>
<dbReference type="InterPro" id="IPR044479">
    <property type="entry name" value="LGALDH-like"/>
</dbReference>
<dbReference type="PANTHER" id="PTHR42686:SF1">
    <property type="entry name" value="GH17980P-RELATED"/>
    <property type="match status" value="1"/>
</dbReference>